<accession>A0A1Y4T5Y4</accession>
<sequence>MAKYSCELHGSFNHFCQFLKNELINSSFSASIEDEHYYDIHDVHVGILILERYSYTGGNRLSLSITITEYQNHIQVTAISSGGSQAMFFKINTLGEDAFLNKFKEAIKNYKNK</sequence>
<reference evidence="1 2" key="1">
    <citation type="journal article" date="2018" name="BMC Genomics">
        <title>Whole genome sequencing and function prediction of 133 gut anaerobes isolated from chicken caecum in pure cultures.</title>
        <authorList>
            <person name="Medvecky M."/>
            <person name="Cejkova D."/>
            <person name="Polansky O."/>
            <person name="Karasova D."/>
            <person name="Kubasova T."/>
            <person name="Cizek A."/>
            <person name="Rychlik I."/>
        </authorList>
    </citation>
    <scope>NUCLEOTIDE SEQUENCE [LARGE SCALE GENOMIC DNA]</scope>
    <source>
        <strain evidence="1 2">An13</strain>
    </source>
</reference>
<evidence type="ECO:0000313" key="2">
    <source>
        <dbReference type="Proteomes" id="UP000195305"/>
    </source>
</evidence>
<name>A0A1Y4T5Y4_9FIRM</name>
<proteinExistence type="predicted"/>
<protein>
    <recommendedName>
        <fullName evidence="3">DUF3284 domain-containing protein</fullName>
    </recommendedName>
</protein>
<dbReference type="InterPro" id="IPR046117">
    <property type="entry name" value="DUF6054"/>
</dbReference>
<evidence type="ECO:0008006" key="3">
    <source>
        <dbReference type="Google" id="ProtNLM"/>
    </source>
</evidence>
<evidence type="ECO:0000313" key="1">
    <source>
        <dbReference type="EMBL" id="OUQ36632.1"/>
    </source>
</evidence>
<dbReference type="Proteomes" id="UP000195305">
    <property type="component" value="Unassembled WGS sequence"/>
</dbReference>
<dbReference type="EMBL" id="NFLJ01000001">
    <property type="protein sequence ID" value="OUQ36632.1"/>
    <property type="molecule type" value="Genomic_DNA"/>
</dbReference>
<dbReference type="Pfam" id="PF19524">
    <property type="entry name" value="DUF6054"/>
    <property type="match status" value="1"/>
</dbReference>
<dbReference type="RefSeq" id="WP_087356847.1">
    <property type="nucleotide sequence ID" value="NZ_NFLJ01000001.1"/>
</dbReference>
<comment type="caution">
    <text evidence="1">The sequence shown here is derived from an EMBL/GenBank/DDBJ whole genome shotgun (WGS) entry which is preliminary data.</text>
</comment>
<dbReference type="AlphaFoldDB" id="A0A1Y4T5Y4"/>
<gene>
    <name evidence="1" type="ORF">B5E75_00405</name>
</gene>
<organism evidence="1 2">
    <name type="scientific">Massilimicrobiota timonensis</name>
    <dbReference type="NCBI Taxonomy" id="1776392"/>
    <lineage>
        <taxon>Bacteria</taxon>
        <taxon>Bacillati</taxon>
        <taxon>Bacillota</taxon>
        <taxon>Erysipelotrichia</taxon>
        <taxon>Erysipelotrichales</taxon>
        <taxon>Erysipelotrichaceae</taxon>
        <taxon>Massilimicrobiota</taxon>
    </lineage>
</organism>
<keyword evidence="2" id="KW-1185">Reference proteome</keyword>
<dbReference type="OrthoDB" id="4774735at2"/>